<evidence type="ECO:0000313" key="9">
    <source>
        <dbReference type="EMBL" id="QKQ24679.1"/>
    </source>
</evidence>
<comment type="subcellular location">
    <subcellularLocation>
        <location evidence="2">Cytoplasm</location>
    </subcellularLocation>
</comment>
<dbReference type="EC" id="5.2.1.8" evidence="4"/>
<name>A0A6N0HQK3_9GAMM</name>
<dbReference type="EMBL" id="CP054490">
    <property type="protein sequence ID" value="QKQ24679.1"/>
    <property type="molecule type" value="Genomic_DNA"/>
</dbReference>
<dbReference type="KEGG" id="reo:HUE58_06205"/>
<organism evidence="9 10">
    <name type="scientific">Candidatus Ruthia endofausta</name>
    <dbReference type="NCBI Taxonomy" id="2738852"/>
    <lineage>
        <taxon>Bacteria</taxon>
        <taxon>Pseudomonadati</taxon>
        <taxon>Pseudomonadota</taxon>
        <taxon>Gammaproteobacteria</taxon>
        <taxon>Candidatus Pseudothioglobaceae</taxon>
        <taxon>Candidatus Ruthturnera</taxon>
    </lineage>
</organism>
<dbReference type="SUPFAM" id="SSF54534">
    <property type="entry name" value="FKBP-like"/>
    <property type="match status" value="1"/>
</dbReference>
<protein>
    <recommendedName>
        <fullName evidence="4">peptidylprolyl isomerase</fullName>
        <ecNumber evidence="4">5.2.1.8</ecNumber>
    </recommendedName>
</protein>
<dbReference type="Proteomes" id="UP000509429">
    <property type="component" value="Chromosome"/>
</dbReference>
<evidence type="ECO:0000256" key="1">
    <source>
        <dbReference type="ARBA" id="ARBA00000971"/>
    </source>
</evidence>
<proteinExistence type="inferred from homology"/>
<accession>A0A6N0HQK3</accession>
<gene>
    <name evidence="9" type="ORF">HUE58_06205</name>
</gene>
<evidence type="ECO:0000256" key="7">
    <source>
        <dbReference type="ARBA" id="ARBA00023186"/>
    </source>
</evidence>
<keyword evidence="10" id="KW-1185">Reference proteome</keyword>
<keyword evidence="7" id="KW-0143">Chaperone</keyword>
<keyword evidence="8 9" id="KW-0413">Isomerase</keyword>
<dbReference type="RefSeq" id="WP_174606115.1">
    <property type="nucleotide sequence ID" value="NZ_CP054490.1"/>
</dbReference>
<reference evidence="9 10" key="1">
    <citation type="submission" date="2020-05" db="EMBL/GenBank/DDBJ databases">
        <title>Horizontal transmission and recombination maintain forever young bacterial symbiont genomes.</title>
        <authorList>
            <person name="Russell S.L."/>
            <person name="Pepper-Tunick E."/>
            <person name="Svedberg J."/>
            <person name="Byrne A."/>
            <person name="Ruelas Castillo J."/>
            <person name="Vollmers C."/>
            <person name="Beinart R.A."/>
            <person name="Corbett-Detig R."/>
        </authorList>
    </citation>
    <scope>NUCLEOTIDE SEQUENCE [LARGE SCALE GENOMIC DNA]</scope>
    <source>
        <strain evidence="9">JDF_Ridge</strain>
    </source>
</reference>
<evidence type="ECO:0000256" key="2">
    <source>
        <dbReference type="ARBA" id="ARBA00004496"/>
    </source>
</evidence>
<evidence type="ECO:0000313" key="10">
    <source>
        <dbReference type="Proteomes" id="UP000509429"/>
    </source>
</evidence>
<comment type="catalytic activity">
    <reaction evidence="1">
        <text>[protein]-peptidylproline (omega=180) = [protein]-peptidylproline (omega=0)</text>
        <dbReference type="Rhea" id="RHEA:16237"/>
        <dbReference type="Rhea" id="RHEA-COMP:10747"/>
        <dbReference type="Rhea" id="RHEA-COMP:10748"/>
        <dbReference type="ChEBI" id="CHEBI:83833"/>
        <dbReference type="ChEBI" id="CHEBI:83834"/>
        <dbReference type="EC" id="5.2.1.8"/>
    </reaction>
</comment>
<sequence length="168" mass="19118">MDNTIQDSKYVELIYKVIDKKTGNVFSEIEYPVGYVHGVNDTLDKKVIAELEGRKQGDIIEINIDVEKIYGFRDESLVFIDKIENVPPEYQKVGTKVVMENSKGDPKEFLVTKVDNKTVTIDGNNPLCSREVKFSLEILLVRDATDEEMEAGGMIDEQPDMEQLLTMH</sequence>
<dbReference type="AlphaFoldDB" id="A0A6N0HQK3"/>
<evidence type="ECO:0000256" key="6">
    <source>
        <dbReference type="ARBA" id="ARBA00023110"/>
    </source>
</evidence>
<evidence type="ECO:0000256" key="4">
    <source>
        <dbReference type="ARBA" id="ARBA00013194"/>
    </source>
</evidence>
<evidence type="ECO:0000256" key="5">
    <source>
        <dbReference type="ARBA" id="ARBA00022490"/>
    </source>
</evidence>
<keyword evidence="5" id="KW-0963">Cytoplasm</keyword>
<dbReference type="GO" id="GO:0005737">
    <property type="term" value="C:cytoplasm"/>
    <property type="evidence" value="ECO:0007669"/>
    <property type="project" value="UniProtKB-SubCell"/>
</dbReference>
<comment type="similarity">
    <text evidence="3">Belongs to the FKBP-type PPIase family.</text>
</comment>
<dbReference type="GO" id="GO:0003755">
    <property type="term" value="F:peptidyl-prolyl cis-trans isomerase activity"/>
    <property type="evidence" value="ECO:0007669"/>
    <property type="project" value="UniProtKB-KW"/>
</dbReference>
<dbReference type="PANTHER" id="PTHR47861">
    <property type="entry name" value="FKBP-TYPE PEPTIDYL-PROLYL CIS-TRANS ISOMERASE SLYD"/>
    <property type="match status" value="1"/>
</dbReference>
<evidence type="ECO:0000256" key="3">
    <source>
        <dbReference type="ARBA" id="ARBA00006577"/>
    </source>
</evidence>
<keyword evidence="6" id="KW-0697">Rotamase</keyword>
<dbReference type="Gene3D" id="3.10.50.40">
    <property type="match status" value="1"/>
</dbReference>
<dbReference type="PANTHER" id="PTHR47861:SF3">
    <property type="entry name" value="FKBP-TYPE PEPTIDYL-PROLYL CIS-TRANS ISOMERASE SLYD"/>
    <property type="match status" value="1"/>
</dbReference>
<dbReference type="InterPro" id="IPR046357">
    <property type="entry name" value="PPIase_dom_sf"/>
</dbReference>
<evidence type="ECO:0000256" key="8">
    <source>
        <dbReference type="ARBA" id="ARBA00023235"/>
    </source>
</evidence>